<evidence type="ECO:0000256" key="1">
    <source>
        <dbReference type="ARBA" id="ARBA00000085"/>
    </source>
</evidence>
<evidence type="ECO:0000256" key="10">
    <source>
        <dbReference type="ARBA" id="ARBA00022840"/>
    </source>
</evidence>
<dbReference type="InterPro" id="IPR010559">
    <property type="entry name" value="Sig_transdc_His_kin_internal"/>
</dbReference>
<dbReference type="InterPro" id="IPR003594">
    <property type="entry name" value="HATPase_dom"/>
</dbReference>
<dbReference type="GO" id="GO:0005524">
    <property type="term" value="F:ATP binding"/>
    <property type="evidence" value="ECO:0007669"/>
    <property type="project" value="UniProtKB-KW"/>
</dbReference>
<keyword evidence="18" id="KW-1185">Reference proteome</keyword>
<sequence>MILGKWNTLRNQIQIVFVGVMVVVLLIVGVLTYHQVSMLLKSNAEEQMQQTAIEANGRFESLYEQINMVTKQVATDEGVQRVLLRELRGERVAFGERQSLMKSVNTLQATADGIYSLELYTRDGRRLLPLDDGRLADRIGRQWVKQAERAKGGLVWVGEDPEDDAYFLALRRVSLIDRPFVGGGYLLIRISQNYFQLHNGHPSHAEEGYTILVDQYAHPIVSNFDGDFRQFLQSEEATVTIDERDYMKVRQSSDVTGWTLVILTPVSQLTQGISVIRTGIVGAGIVGFVIFSACSFFLSTMITQPIVRLTETMRRASEGKWKTNPVSASTSEINELNHTYNQLVKETNHLIQMVYEKELTRSRTELKALEAQIHPHFLFNTLDALYWSLEEKNEEELAERVLAMSELFRYTISRNPKGEWVTIKEEMAHIDRYLQLMKMRFGERLKWHLSLPAEWERVRIPKLLIQPLVENAIVHGTGNKAGDSFVTVTVDKVQDEERLVVNVTDDGPGIDRKTMNWIYQSMEEGVASPFKGNGIAIANVHKRLRLYYSPSESDGLVIQSEVGKGTSVSFEIPIHGGEKDELTEHSGRG</sequence>
<keyword evidence="7 14" id="KW-0812">Transmembrane</keyword>
<dbReference type="EC" id="2.7.13.3" evidence="3"/>
<evidence type="ECO:0000259" key="16">
    <source>
        <dbReference type="PROSITE" id="PS50885"/>
    </source>
</evidence>
<keyword evidence="8" id="KW-0547">Nucleotide-binding</keyword>
<evidence type="ECO:0000256" key="2">
    <source>
        <dbReference type="ARBA" id="ARBA00004651"/>
    </source>
</evidence>
<evidence type="ECO:0000256" key="8">
    <source>
        <dbReference type="ARBA" id="ARBA00022741"/>
    </source>
</evidence>
<dbReference type="InterPro" id="IPR050640">
    <property type="entry name" value="Bact_2-comp_sensor_kinase"/>
</dbReference>
<name>A0A1U9K7N6_9BACL</name>
<dbReference type="GO" id="GO:0000155">
    <property type="term" value="F:phosphorelay sensor kinase activity"/>
    <property type="evidence" value="ECO:0007669"/>
    <property type="project" value="InterPro"/>
</dbReference>
<evidence type="ECO:0000256" key="13">
    <source>
        <dbReference type="ARBA" id="ARBA00023136"/>
    </source>
</evidence>
<feature type="domain" description="Histidine kinase" evidence="15">
    <location>
        <begin position="464"/>
        <end position="576"/>
    </location>
</feature>
<dbReference type="Pfam" id="PF00672">
    <property type="entry name" value="HAMP"/>
    <property type="match status" value="1"/>
</dbReference>
<dbReference type="PANTHER" id="PTHR34220">
    <property type="entry name" value="SENSOR HISTIDINE KINASE YPDA"/>
    <property type="match status" value="1"/>
</dbReference>
<feature type="transmembrane region" description="Helical" evidence="14">
    <location>
        <begin position="280"/>
        <end position="302"/>
    </location>
</feature>
<dbReference type="Gene3D" id="3.30.565.10">
    <property type="entry name" value="Histidine kinase-like ATPase, C-terminal domain"/>
    <property type="match status" value="1"/>
</dbReference>
<dbReference type="SUPFAM" id="SSF158472">
    <property type="entry name" value="HAMP domain-like"/>
    <property type="match status" value="1"/>
</dbReference>
<evidence type="ECO:0000256" key="9">
    <source>
        <dbReference type="ARBA" id="ARBA00022777"/>
    </source>
</evidence>
<dbReference type="AlphaFoldDB" id="A0A1U9K7N6"/>
<evidence type="ECO:0000256" key="6">
    <source>
        <dbReference type="ARBA" id="ARBA00022679"/>
    </source>
</evidence>
<dbReference type="PROSITE" id="PS50109">
    <property type="entry name" value="HIS_KIN"/>
    <property type="match status" value="1"/>
</dbReference>
<dbReference type="SUPFAM" id="SSF55874">
    <property type="entry name" value="ATPase domain of HSP90 chaperone/DNA topoisomerase II/histidine kinase"/>
    <property type="match status" value="1"/>
</dbReference>
<keyword evidence="13 14" id="KW-0472">Membrane</keyword>
<reference evidence="17 18" key="1">
    <citation type="journal article" date="2015" name="Int. J. Syst. Evol. Microbiol.">
        <title>Novibacillus thermophilus gen. nov., sp. nov., a Gram-staining-negative and moderately thermophilic member of the family Thermoactinomycetaceae.</title>
        <authorList>
            <person name="Yang G."/>
            <person name="Chen J."/>
            <person name="Zhou S."/>
        </authorList>
    </citation>
    <scope>NUCLEOTIDE SEQUENCE [LARGE SCALE GENOMIC DNA]</scope>
    <source>
        <strain evidence="17 18">SG-1</strain>
    </source>
</reference>
<gene>
    <name evidence="17" type="ORF">B0W44_09855</name>
</gene>
<feature type="domain" description="HAMP" evidence="16">
    <location>
        <begin position="300"/>
        <end position="352"/>
    </location>
</feature>
<dbReference type="KEGG" id="ntr:B0W44_09855"/>
<dbReference type="Proteomes" id="UP000188603">
    <property type="component" value="Chromosome"/>
</dbReference>
<keyword evidence="5" id="KW-0597">Phosphoprotein</keyword>
<evidence type="ECO:0000259" key="15">
    <source>
        <dbReference type="PROSITE" id="PS50109"/>
    </source>
</evidence>
<accession>A0A1U9K7N6</accession>
<keyword evidence="11 14" id="KW-1133">Transmembrane helix</keyword>
<keyword evidence="12" id="KW-0902">Two-component regulatory system</keyword>
<protein>
    <recommendedName>
        <fullName evidence="3">histidine kinase</fullName>
        <ecNumber evidence="3">2.7.13.3</ecNumber>
    </recommendedName>
</protein>
<keyword evidence="6" id="KW-0808">Transferase</keyword>
<comment type="subcellular location">
    <subcellularLocation>
        <location evidence="2">Cell membrane</location>
        <topology evidence="2">Multi-pass membrane protein</topology>
    </subcellularLocation>
</comment>
<evidence type="ECO:0000256" key="11">
    <source>
        <dbReference type="ARBA" id="ARBA00022989"/>
    </source>
</evidence>
<keyword evidence="9 17" id="KW-0418">Kinase</keyword>
<comment type="catalytic activity">
    <reaction evidence="1">
        <text>ATP + protein L-histidine = ADP + protein N-phospho-L-histidine.</text>
        <dbReference type="EC" id="2.7.13.3"/>
    </reaction>
</comment>
<evidence type="ECO:0000256" key="7">
    <source>
        <dbReference type="ARBA" id="ARBA00022692"/>
    </source>
</evidence>
<dbReference type="PROSITE" id="PS50885">
    <property type="entry name" value="HAMP"/>
    <property type="match status" value="1"/>
</dbReference>
<keyword evidence="10" id="KW-0067">ATP-binding</keyword>
<dbReference type="PANTHER" id="PTHR34220:SF11">
    <property type="entry name" value="SENSOR PROTEIN KINASE HPTS"/>
    <property type="match status" value="1"/>
</dbReference>
<evidence type="ECO:0000256" key="3">
    <source>
        <dbReference type="ARBA" id="ARBA00012438"/>
    </source>
</evidence>
<dbReference type="PRINTS" id="PR00344">
    <property type="entry name" value="BCTRLSENSOR"/>
</dbReference>
<dbReference type="Pfam" id="PF06580">
    <property type="entry name" value="His_kinase"/>
    <property type="match status" value="1"/>
</dbReference>
<dbReference type="EMBL" id="CP019699">
    <property type="protein sequence ID" value="AQS56030.1"/>
    <property type="molecule type" value="Genomic_DNA"/>
</dbReference>
<organism evidence="17 18">
    <name type="scientific">Novibacillus thermophilus</name>
    <dbReference type="NCBI Taxonomy" id="1471761"/>
    <lineage>
        <taxon>Bacteria</taxon>
        <taxon>Bacillati</taxon>
        <taxon>Bacillota</taxon>
        <taxon>Bacilli</taxon>
        <taxon>Bacillales</taxon>
        <taxon>Thermoactinomycetaceae</taxon>
        <taxon>Novibacillus</taxon>
    </lineage>
</organism>
<evidence type="ECO:0000313" key="17">
    <source>
        <dbReference type="EMBL" id="AQS56030.1"/>
    </source>
</evidence>
<dbReference type="InterPro" id="IPR005467">
    <property type="entry name" value="His_kinase_dom"/>
</dbReference>
<dbReference type="Pfam" id="PF02518">
    <property type="entry name" value="HATPase_c"/>
    <property type="match status" value="1"/>
</dbReference>
<evidence type="ECO:0000256" key="14">
    <source>
        <dbReference type="SAM" id="Phobius"/>
    </source>
</evidence>
<dbReference type="Gene3D" id="6.10.340.10">
    <property type="match status" value="1"/>
</dbReference>
<keyword evidence="4" id="KW-1003">Cell membrane</keyword>
<dbReference type="InterPro" id="IPR003660">
    <property type="entry name" value="HAMP_dom"/>
</dbReference>
<dbReference type="GO" id="GO:0005886">
    <property type="term" value="C:plasma membrane"/>
    <property type="evidence" value="ECO:0007669"/>
    <property type="project" value="UniProtKB-SubCell"/>
</dbReference>
<evidence type="ECO:0000256" key="4">
    <source>
        <dbReference type="ARBA" id="ARBA00022475"/>
    </source>
</evidence>
<evidence type="ECO:0000256" key="12">
    <source>
        <dbReference type="ARBA" id="ARBA00023012"/>
    </source>
</evidence>
<proteinExistence type="predicted"/>
<feature type="transmembrane region" description="Helical" evidence="14">
    <location>
        <begin position="12"/>
        <end position="33"/>
    </location>
</feature>
<evidence type="ECO:0000256" key="5">
    <source>
        <dbReference type="ARBA" id="ARBA00022553"/>
    </source>
</evidence>
<dbReference type="InterPro" id="IPR036890">
    <property type="entry name" value="HATPase_C_sf"/>
</dbReference>
<dbReference type="STRING" id="1471761.B0W44_09855"/>
<dbReference type="InterPro" id="IPR004358">
    <property type="entry name" value="Sig_transdc_His_kin-like_C"/>
</dbReference>
<evidence type="ECO:0000313" key="18">
    <source>
        <dbReference type="Proteomes" id="UP000188603"/>
    </source>
</evidence>